<reference evidence="1" key="2">
    <citation type="submission" date="2025-09" db="UniProtKB">
        <authorList>
            <consortium name="EnsemblPlants"/>
        </authorList>
    </citation>
    <scope>IDENTIFICATION</scope>
</reference>
<evidence type="ECO:0000313" key="2">
    <source>
        <dbReference type="Proteomes" id="UP001732700"/>
    </source>
</evidence>
<keyword evidence="2" id="KW-1185">Reference proteome</keyword>
<proteinExistence type="predicted"/>
<organism evidence="1 2">
    <name type="scientific">Avena sativa</name>
    <name type="common">Oat</name>
    <dbReference type="NCBI Taxonomy" id="4498"/>
    <lineage>
        <taxon>Eukaryota</taxon>
        <taxon>Viridiplantae</taxon>
        <taxon>Streptophyta</taxon>
        <taxon>Embryophyta</taxon>
        <taxon>Tracheophyta</taxon>
        <taxon>Spermatophyta</taxon>
        <taxon>Magnoliopsida</taxon>
        <taxon>Liliopsida</taxon>
        <taxon>Poales</taxon>
        <taxon>Poaceae</taxon>
        <taxon>BOP clade</taxon>
        <taxon>Pooideae</taxon>
        <taxon>Poodae</taxon>
        <taxon>Poeae</taxon>
        <taxon>Poeae Chloroplast Group 1 (Aveneae type)</taxon>
        <taxon>Aveninae</taxon>
        <taxon>Avena</taxon>
    </lineage>
</organism>
<accession>A0ACD6AJL8</accession>
<dbReference type="Proteomes" id="UP001732700">
    <property type="component" value="Chromosome 7D"/>
</dbReference>
<protein>
    <submittedName>
        <fullName evidence="1">Uncharacterized protein</fullName>
    </submittedName>
</protein>
<reference evidence="1" key="1">
    <citation type="submission" date="2021-05" db="EMBL/GenBank/DDBJ databases">
        <authorList>
            <person name="Scholz U."/>
            <person name="Mascher M."/>
            <person name="Fiebig A."/>
        </authorList>
    </citation>
    <scope>NUCLEOTIDE SEQUENCE [LARGE SCALE GENOMIC DNA]</scope>
</reference>
<name>A0ACD6AJL8_AVESA</name>
<evidence type="ECO:0000313" key="1">
    <source>
        <dbReference type="EnsemblPlants" id="AVESA.00010b.r2.7DG1372980.1.CDS.1"/>
    </source>
</evidence>
<dbReference type="EnsemblPlants" id="AVESA.00010b.r2.7DG1372980.1">
    <property type="protein sequence ID" value="AVESA.00010b.r2.7DG1372980.1.CDS.1"/>
    <property type="gene ID" value="AVESA.00010b.r2.7DG1372980"/>
</dbReference>
<sequence length="268" mass="31225">MESCHQDPALPPELGKVLLKITEAMTRMQDNQRRSIIDFSRVSIHSFLKLKARTFDGSGEPLEAEYWIREKNRAINIASVAQQDRVLFATRLLLNHARYWWESYQQTQDPDAGTTWEEFQTVFKMHHIPETIVERKCEEFLQLTEGNKSCLEYRTIFNHLACYAKEEVFIDAKRQEKFRKGLKPELKYALNLFKCSTFAELVNMALKEEYGREVLEHSRKHLRDNGSTSSTLPPHKCRIWVPFGAPAPPTYMLGRSTYIPRPPAPTSF</sequence>